<name>A0ABS3YBG6_9BACT</name>
<keyword evidence="2" id="KW-0804">Transcription</keyword>
<protein>
    <submittedName>
        <fullName evidence="4">Helix-turn-helix transcriptional regulator</fullName>
    </submittedName>
</protein>
<evidence type="ECO:0000256" key="1">
    <source>
        <dbReference type="ARBA" id="ARBA00023015"/>
    </source>
</evidence>
<dbReference type="InterPro" id="IPR009057">
    <property type="entry name" value="Homeodomain-like_sf"/>
</dbReference>
<reference evidence="5" key="1">
    <citation type="submission" date="2021-03" db="EMBL/GenBank/DDBJ databases">
        <title>Assistant Professor.</title>
        <authorList>
            <person name="Huq M.A."/>
        </authorList>
    </citation>
    <scope>NUCLEOTIDE SEQUENCE [LARGE SCALE GENOMIC DNA]</scope>
    <source>
        <strain evidence="5">MAH-28</strain>
    </source>
</reference>
<dbReference type="EMBL" id="JAGHKP010000001">
    <property type="protein sequence ID" value="MBO9151996.1"/>
    <property type="molecule type" value="Genomic_DNA"/>
</dbReference>
<gene>
    <name evidence="4" type="ORF">J7I43_07235</name>
</gene>
<dbReference type="SUPFAM" id="SSF46689">
    <property type="entry name" value="Homeodomain-like"/>
    <property type="match status" value="2"/>
</dbReference>
<organism evidence="4 5">
    <name type="scientific">Chitinophaga chungangae</name>
    <dbReference type="NCBI Taxonomy" id="2821488"/>
    <lineage>
        <taxon>Bacteria</taxon>
        <taxon>Pseudomonadati</taxon>
        <taxon>Bacteroidota</taxon>
        <taxon>Chitinophagia</taxon>
        <taxon>Chitinophagales</taxon>
        <taxon>Chitinophagaceae</taxon>
        <taxon>Chitinophaga</taxon>
    </lineage>
</organism>
<keyword evidence="5" id="KW-1185">Reference proteome</keyword>
<dbReference type="InterPro" id="IPR018060">
    <property type="entry name" value="HTH_AraC"/>
</dbReference>
<dbReference type="Pfam" id="PF12833">
    <property type="entry name" value="HTH_18"/>
    <property type="match status" value="1"/>
</dbReference>
<dbReference type="SMART" id="SM00342">
    <property type="entry name" value="HTH_ARAC"/>
    <property type="match status" value="1"/>
</dbReference>
<evidence type="ECO:0000313" key="4">
    <source>
        <dbReference type="EMBL" id="MBO9151996.1"/>
    </source>
</evidence>
<dbReference type="PANTHER" id="PTHR47893:SF1">
    <property type="entry name" value="REGULATORY PROTEIN PCHR"/>
    <property type="match status" value="1"/>
</dbReference>
<dbReference type="InterPro" id="IPR053142">
    <property type="entry name" value="PchR_regulatory_protein"/>
</dbReference>
<proteinExistence type="predicted"/>
<keyword evidence="1" id="KW-0805">Transcription regulation</keyword>
<dbReference type="Gene3D" id="1.10.10.60">
    <property type="entry name" value="Homeodomain-like"/>
    <property type="match status" value="1"/>
</dbReference>
<dbReference type="Proteomes" id="UP000679126">
    <property type="component" value="Unassembled WGS sequence"/>
</dbReference>
<evidence type="ECO:0000313" key="5">
    <source>
        <dbReference type="Proteomes" id="UP000679126"/>
    </source>
</evidence>
<dbReference type="PROSITE" id="PS01124">
    <property type="entry name" value="HTH_ARAC_FAMILY_2"/>
    <property type="match status" value="1"/>
</dbReference>
<evidence type="ECO:0000259" key="3">
    <source>
        <dbReference type="PROSITE" id="PS01124"/>
    </source>
</evidence>
<dbReference type="RefSeq" id="WP_209144721.1">
    <property type="nucleotide sequence ID" value="NZ_JAGHKP010000001.1"/>
</dbReference>
<evidence type="ECO:0000256" key="2">
    <source>
        <dbReference type="ARBA" id="ARBA00023163"/>
    </source>
</evidence>
<comment type="caution">
    <text evidence="4">The sequence shown here is derived from an EMBL/GenBank/DDBJ whole genome shotgun (WGS) entry which is preliminary data.</text>
</comment>
<sequence>MENQPLPVRDMWIDQAEITESLPVAVMHKDQLNGLLSCACVDRIEDECCTIISQYVRMGPLSIWHQKVHPKQQMNLRPQTPFRNIILHFMMGSDVIAEIKNGETVLLGGGFMDMFNLASYPNEAPLQKDQDFDSLHINIQPGRVKEIVKLFPELAVLKAPKIMQADGPLRRDKDPLPINDVCWMMIRDILTCRYLGDHAHFFLQRIAVNMLTIYEKLMDMPVPHGLSENNEQKVRECFVFLRQYYAGQHTVKQLAAIFGLNARVLHDGFEAIYGCTIGQFQYSQRMRLAYRSLVETKAPMGMIAEMTGFKNARSFRICFRRYFKCDPIWLVKAQ</sequence>
<feature type="domain" description="HTH araC/xylS-type" evidence="3">
    <location>
        <begin position="235"/>
        <end position="333"/>
    </location>
</feature>
<dbReference type="PANTHER" id="PTHR47893">
    <property type="entry name" value="REGULATORY PROTEIN PCHR"/>
    <property type="match status" value="1"/>
</dbReference>
<accession>A0ABS3YBG6</accession>